<evidence type="ECO:0000256" key="1">
    <source>
        <dbReference type="ARBA" id="ARBA00022723"/>
    </source>
</evidence>
<dbReference type="PANTHER" id="PTHR15491">
    <property type="match status" value="1"/>
</dbReference>
<keyword evidence="1" id="KW-0479">Metal-binding</keyword>
<dbReference type="InterPro" id="IPR022755">
    <property type="entry name" value="Znf_C2H2_jaz"/>
</dbReference>
<dbReference type="InterPro" id="IPR026811">
    <property type="entry name" value="CIZ1"/>
</dbReference>
<dbReference type="PANTHER" id="PTHR15491:SF12">
    <property type="entry name" value="CDKN1A INTERACTING ZINC FINGER PROTEIN 1B ISOFORM X1-RELATED"/>
    <property type="match status" value="1"/>
</dbReference>
<dbReference type="InterPro" id="IPR003604">
    <property type="entry name" value="Matrin/U1-like-C_Znf_C2H2"/>
</dbReference>
<evidence type="ECO:0000256" key="3">
    <source>
        <dbReference type="ARBA" id="ARBA00022833"/>
    </source>
</evidence>
<evidence type="ECO:0000259" key="5">
    <source>
        <dbReference type="PROSITE" id="PS00028"/>
    </source>
</evidence>
<name>A0A665VWH6_ECHNA</name>
<evidence type="ECO:0000256" key="2">
    <source>
        <dbReference type="ARBA" id="ARBA00022771"/>
    </source>
</evidence>
<dbReference type="InterPro" id="IPR056345">
    <property type="entry name" value="Znf-C2H2_CIZ1"/>
</dbReference>
<reference evidence="6" key="2">
    <citation type="submission" date="2025-05" db="UniProtKB">
        <authorList>
            <consortium name="Ensembl"/>
        </authorList>
    </citation>
    <scope>IDENTIFICATION</scope>
</reference>
<dbReference type="Ensembl" id="ENSENLT00000036939.1">
    <property type="protein sequence ID" value="ENSENLP00000035981.1"/>
    <property type="gene ID" value="ENSENLG00000015675.1"/>
</dbReference>
<reference evidence="6" key="1">
    <citation type="submission" date="2021-04" db="EMBL/GenBank/DDBJ databases">
        <authorList>
            <consortium name="Wellcome Sanger Institute Data Sharing"/>
        </authorList>
    </citation>
    <scope>NUCLEOTIDE SEQUENCE [LARGE SCALE GENOMIC DNA]</scope>
</reference>
<dbReference type="Pfam" id="PF12171">
    <property type="entry name" value="zf-C2H2_jaz"/>
    <property type="match status" value="1"/>
</dbReference>
<organism evidence="6 7">
    <name type="scientific">Echeneis naucrates</name>
    <name type="common">Live sharksucker</name>
    <dbReference type="NCBI Taxonomy" id="173247"/>
    <lineage>
        <taxon>Eukaryota</taxon>
        <taxon>Metazoa</taxon>
        <taxon>Chordata</taxon>
        <taxon>Craniata</taxon>
        <taxon>Vertebrata</taxon>
        <taxon>Euteleostomi</taxon>
        <taxon>Actinopterygii</taxon>
        <taxon>Neopterygii</taxon>
        <taxon>Teleostei</taxon>
        <taxon>Neoteleostei</taxon>
        <taxon>Acanthomorphata</taxon>
        <taxon>Carangaria</taxon>
        <taxon>Carangiformes</taxon>
        <taxon>Echeneidae</taxon>
        <taxon>Echeneis</taxon>
    </lineage>
</organism>
<dbReference type="Ensembl" id="ENSENLT00000037005.1">
    <property type="protein sequence ID" value="ENSENLP00000036047.1"/>
    <property type="gene ID" value="ENSENLG00000015675.1"/>
</dbReference>
<dbReference type="SUPFAM" id="SSF57667">
    <property type="entry name" value="beta-beta-alpha zinc fingers"/>
    <property type="match status" value="2"/>
</dbReference>
<gene>
    <name evidence="6" type="primary">ciz1b</name>
</gene>
<dbReference type="GO" id="GO:0008270">
    <property type="term" value="F:zinc ion binding"/>
    <property type="evidence" value="ECO:0007669"/>
    <property type="project" value="UniProtKB-KW"/>
</dbReference>
<accession>A0A665VWH6</accession>
<dbReference type="Proteomes" id="UP000472264">
    <property type="component" value="Chromosome 9"/>
</dbReference>
<dbReference type="SMART" id="SM00451">
    <property type="entry name" value="ZnF_U1"/>
    <property type="match status" value="4"/>
</dbReference>
<feature type="region of interest" description="Disordered" evidence="4">
    <location>
        <begin position="24"/>
        <end position="187"/>
    </location>
</feature>
<protein>
    <submittedName>
        <fullName evidence="6">Cip1-interacting zinc finger protein-like</fullName>
    </submittedName>
</protein>
<feature type="compositionally biased region" description="Polar residues" evidence="4">
    <location>
        <begin position="164"/>
        <end position="176"/>
    </location>
</feature>
<dbReference type="Gene3D" id="3.30.160.60">
    <property type="entry name" value="Classic Zinc Finger"/>
    <property type="match status" value="2"/>
</dbReference>
<feature type="compositionally biased region" description="Basic and acidic residues" evidence="4">
    <location>
        <begin position="150"/>
        <end position="159"/>
    </location>
</feature>
<dbReference type="GO" id="GO:0003676">
    <property type="term" value="F:nucleic acid binding"/>
    <property type="evidence" value="ECO:0007669"/>
    <property type="project" value="InterPro"/>
</dbReference>
<evidence type="ECO:0000313" key="7">
    <source>
        <dbReference type="Proteomes" id="UP000472264"/>
    </source>
</evidence>
<keyword evidence="2" id="KW-0863">Zinc-finger</keyword>
<dbReference type="InterPro" id="IPR036236">
    <property type="entry name" value="Znf_C2H2_sf"/>
</dbReference>
<feature type="compositionally biased region" description="Basic and acidic residues" evidence="4">
    <location>
        <begin position="177"/>
        <end position="187"/>
    </location>
</feature>
<dbReference type="GO" id="GO:0005634">
    <property type="term" value="C:nucleus"/>
    <property type="evidence" value="ECO:0007669"/>
    <property type="project" value="TreeGrafter"/>
</dbReference>
<keyword evidence="7" id="KW-1185">Reference proteome</keyword>
<dbReference type="Pfam" id="PF23330">
    <property type="entry name" value="zf-C2H2_14"/>
    <property type="match status" value="1"/>
</dbReference>
<evidence type="ECO:0000256" key="4">
    <source>
        <dbReference type="SAM" id="MobiDB-lite"/>
    </source>
</evidence>
<feature type="compositionally biased region" description="Gly residues" evidence="4">
    <location>
        <begin position="71"/>
        <end position="81"/>
    </location>
</feature>
<dbReference type="AlphaFoldDB" id="A0A665VWH6"/>
<proteinExistence type="predicted"/>
<dbReference type="SMART" id="SM00355">
    <property type="entry name" value="ZnF_C2H2"/>
    <property type="match status" value="3"/>
</dbReference>
<feature type="domain" description="C2H2-type" evidence="5">
    <location>
        <begin position="281"/>
        <end position="303"/>
    </location>
</feature>
<dbReference type="PROSITE" id="PS00028">
    <property type="entry name" value="ZINC_FINGER_C2H2_1"/>
    <property type="match status" value="1"/>
</dbReference>
<sequence length="427" mass="47934">MVKQQRRTGRWFLPAAGNSVAQVRFPVGPEQRRQPSPHHVSGRKCAASGTSDNLEHRSSSTTTEEEERGAGHPGPEGGSGGTKRARLDGQLRVSPNTELTPFIKPNTPVSHRQEESAAPTPWSCDQTGSGACFTGVGGVSTRAPPPDQESAERSDDSRAAELQSVGSLKVTIQQSSESREFGQTDRTADRQAGGLHCHVCNLTCCSLQVFHEHMSGAEHMKKLHEITNSICLHTHTLQDRGRRPGPRHWCDACQTHFSGDVIVHRRTKQHKLCKQLCRPFCPVCKRHFRTPRKFVEHMKSPEHKQQVHLQDVQEEELITVDAVGCFEEEEEVEEVEEVGVADDEVEEQTEVTEDKELETVDTLEYNSLCTYGSSFVVPVSGFLCRLCNKFFHREATARHTHCRTHTHYLNLQSHKAQRRKETRTEDT</sequence>
<evidence type="ECO:0000313" key="6">
    <source>
        <dbReference type="Ensembl" id="ENSENLP00000035981.1"/>
    </source>
</evidence>
<keyword evidence="3" id="KW-0862">Zinc</keyword>
<dbReference type="InterPro" id="IPR013087">
    <property type="entry name" value="Znf_C2H2_type"/>
</dbReference>